<keyword evidence="2" id="KW-1185">Reference proteome</keyword>
<gene>
    <name evidence="1" type="ORF">A3Q56_06653</name>
</gene>
<comment type="caution">
    <text evidence="1">The sequence shown here is derived from an EMBL/GenBank/DDBJ whole genome shotgun (WGS) entry which is preliminary data.</text>
</comment>
<protein>
    <submittedName>
        <fullName evidence="1">Uncharacterized protein</fullName>
    </submittedName>
</protein>
<evidence type="ECO:0000313" key="2">
    <source>
        <dbReference type="Proteomes" id="UP000078046"/>
    </source>
</evidence>
<evidence type="ECO:0000313" key="1">
    <source>
        <dbReference type="EMBL" id="OAF65640.1"/>
    </source>
</evidence>
<proteinExistence type="predicted"/>
<sequence length="42" mass="5156">MPKISKMVDNCLHLKEFIDFEDHLYCTSHDWRNENINNYIID</sequence>
<dbReference type="EMBL" id="LWCA01001206">
    <property type="protein sequence ID" value="OAF65640.1"/>
    <property type="molecule type" value="Genomic_DNA"/>
</dbReference>
<accession>A0A177AUY6</accession>
<dbReference type="Proteomes" id="UP000078046">
    <property type="component" value="Unassembled WGS sequence"/>
</dbReference>
<reference evidence="1 2" key="1">
    <citation type="submission" date="2016-04" db="EMBL/GenBank/DDBJ databases">
        <title>The genome of Intoshia linei affirms orthonectids as highly simplified spiralians.</title>
        <authorList>
            <person name="Mikhailov K.V."/>
            <person name="Slusarev G.S."/>
            <person name="Nikitin M.A."/>
            <person name="Logacheva M.D."/>
            <person name="Penin A."/>
            <person name="Aleoshin V."/>
            <person name="Panchin Y.V."/>
        </authorList>
    </citation>
    <scope>NUCLEOTIDE SEQUENCE [LARGE SCALE GENOMIC DNA]</scope>
    <source>
        <strain evidence="1">Intl2013</strain>
        <tissue evidence="1">Whole animal</tissue>
    </source>
</reference>
<name>A0A177AUY6_9BILA</name>
<organism evidence="1 2">
    <name type="scientific">Intoshia linei</name>
    <dbReference type="NCBI Taxonomy" id="1819745"/>
    <lineage>
        <taxon>Eukaryota</taxon>
        <taxon>Metazoa</taxon>
        <taxon>Spiralia</taxon>
        <taxon>Lophotrochozoa</taxon>
        <taxon>Mesozoa</taxon>
        <taxon>Orthonectida</taxon>
        <taxon>Rhopaluridae</taxon>
        <taxon>Intoshia</taxon>
    </lineage>
</organism>
<dbReference type="AlphaFoldDB" id="A0A177AUY6"/>